<dbReference type="Proteomes" id="UP000027222">
    <property type="component" value="Unassembled WGS sequence"/>
</dbReference>
<dbReference type="EMBL" id="KL142374">
    <property type="protein sequence ID" value="KDR78565.1"/>
    <property type="molecule type" value="Genomic_DNA"/>
</dbReference>
<reference evidence="3" key="1">
    <citation type="journal article" date="2014" name="Proc. Natl. Acad. Sci. U.S.A.">
        <title>Extensive sampling of basidiomycete genomes demonstrates inadequacy of the white-rot/brown-rot paradigm for wood decay fungi.</title>
        <authorList>
            <person name="Riley R."/>
            <person name="Salamov A.A."/>
            <person name="Brown D.W."/>
            <person name="Nagy L.G."/>
            <person name="Floudas D."/>
            <person name="Held B.W."/>
            <person name="Levasseur A."/>
            <person name="Lombard V."/>
            <person name="Morin E."/>
            <person name="Otillar R."/>
            <person name="Lindquist E.A."/>
            <person name="Sun H."/>
            <person name="LaButti K.M."/>
            <person name="Schmutz J."/>
            <person name="Jabbour D."/>
            <person name="Luo H."/>
            <person name="Baker S.E."/>
            <person name="Pisabarro A.G."/>
            <person name="Walton J.D."/>
            <person name="Blanchette R.A."/>
            <person name="Henrissat B."/>
            <person name="Martin F."/>
            <person name="Cullen D."/>
            <person name="Hibbett D.S."/>
            <person name="Grigoriev I.V."/>
        </authorList>
    </citation>
    <scope>NUCLEOTIDE SEQUENCE [LARGE SCALE GENOMIC DNA]</scope>
    <source>
        <strain evidence="3">CBS 339.88</strain>
    </source>
</reference>
<dbReference type="AlphaFoldDB" id="A0A067T5V7"/>
<feature type="compositionally biased region" description="Low complexity" evidence="1">
    <location>
        <begin position="115"/>
        <end position="124"/>
    </location>
</feature>
<keyword evidence="3" id="KW-1185">Reference proteome</keyword>
<feature type="compositionally biased region" description="Polar residues" evidence="1">
    <location>
        <begin position="95"/>
        <end position="107"/>
    </location>
</feature>
<proteinExistence type="predicted"/>
<accession>A0A067T5V7</accession>
<dbReference type="HOGENOM" id="CLU_1230021_0_0_1"/>
<sequence length="225" mass="24887">MEVDVEAFSDPSFNSESPTSPRRLCCQFYWRNSLSSSFYTVPVPVSRQMQHGGVVQENGGIDQQHQQPEVQVSALPPREPSQVPPEMQDSKHQEQLSIGSETESTRPFSCDNHHTYYQHQHQPPLQIPPASEPVFRYASLTHPAPAPSCSLVARAEPGSGDATNQAIRSICPCIRARFRIRPFSSNTTTKSSTSTTYSSSLCTSTSHRRASSSPRRSRPSSHCSA</sequence>
<evidence type="ECO:0000313" key="2">
    <source>
        <dbReference type="EMBL" id="KDR78565.1"/>
    </source>
</evidence>
<protein>
    <submittedName>
        <fullName evidence="2">Uncharacterized protein</fullName>
    </submittedName>
</protein>
<feature type="region of interest" description="Disordered" evidence="1">
    <location>
        <begin position="1"/>
        <end position="20"/>
    </location>
</feature>
<feature type="compositionally biased region" description="Low complexity" evidence="1">
    <location>
        <begin position="185"/>
        <end position="205"/>
    </location>
</feature>
<evidence type="ECO:0000313" key="3">
    <source>
        <dbReference type="Proteomes" id="UP000027222"/>
    </source>
</evidence>
<feature type="region of interest" description="Disordered" evidence="1">
    <location>
        <begin position="58"/>
        <end position="130"/>
    </location>
</feature>
<name>A0A067T5V7_GALM3</name>
<feature type="compositionally biased region" description="Polar residues" evidence="1">
    <location>
        <begin position="61"/>
        <end position="70"/>
    </location>
</feature>
<feature type="compositionally biased region" description="Basic residues" evidence="1">
    <location>
        <begin position="206"/>
        <end position="219"/>
    </location>
</feature>
<feature type="compositionally biased region" description="Polar residues" evidence="1">
    <location>
        <begin position="11"/>
        <end position="20"/>
    </location>
</feature>
<feature type="region of interest" description="Disordered" evidence="1">
    <location>
        <begin position="185"/>
        <end position="225"/>
    </location>
</feature>
<organism evidence="2 3">
    <name type="scientific">Galerina marginata (strain CBS 339.88)</name>
    <dbReference type="NCBI Taxonomy" id="685588"/>
    <lineage>
        <taxon>Eukaryota</taxon>
        <taxon>Fungi</taxon>
        <taxon>Dikarya</taxon>
        <taxon>Basidiomycota</taxon>
        <taxon>Agaricomycotina</taxon>
        <taxon>Agaricomycetes</taxon>
        <taxon>Agaricomycetidae</taxon>
        <taxon>Agaricales</taxon>
        <taxon>Agaricineae</taxon>
        <taxon>Strophariaceae</taxon>
        <taxon>Galerina</taxon>
    </lineage>
</organism>
<evidence type="ECO:0000256" key="1">
    <source>
        <dbReference type="SAM" id="MobiDB-lite"/>
    </source>
</evidence>
<gene>
    <name evidence="2" type="ORF">GALMADRAFT_1256208</name>
</gene>